<dbReference type="Proteomes" id="UP000184383">
    <property type="component" value="Unassembled WGS sequence"/>
</dbReference>
<evidence type="ECO:0000313" key="2">
    <source>
        <dbReference type="EMBL" id="OJJ38065.1"/>
    </source>
</evidence>
<keyword evidence="3" id="KW-1185">Reference proteome</keyword>
<reference evidence="3" key="1">
    <citation type="journal article" date="2017" name="Genome Biol.">
        <title>Comparative genomics reveals high biological diversity and specific adaptations in the industrially and medically important fungal genus Aspergillus.</title>
        <authorList>
            <person name="de Vries R.P."/>
            <person name="Riley R."/>
            <person name="Wiebenga A."/>
            <person name="Aguilar-Osorio G."/>
            <person name="Amillis S."/>
            <person name="Uchima C.A."/>
            <person name="Anderluh G."/>
            <person name="Asadollahi M."/>
            <person name="Askin M."/>
            <person name="Barry K."/>
            <person name="Battaglia E."/>
            <person name="Bayram O."/>
            <person name="Benocci T."/>
            <person name="Braus-Stromeyer S.A."/>
            <person name="Caldana C."/>
            <person name="Canovas D."/>
            <person name="Cerqueira G.C."/>
            <person name="Chen F."/>
            <person name="Chen W."/>
            <person name="Choi C."/>
            <person name="Clum A."/>
            <person name="Dos Santos R.A."/>
            <person name="Damasio A.R."/>
            <person name="Diallinas G."/>
            <person name="Emri T."/>
            <person name="Fekete E."/>
            <person name="Flipphi M."/>
            <person name="Freyberg S."/>
            <person name="Gallo A."/>
            <person name="Gournas C."/>
            <person name="Habgood R."/>
            <person name="Hainaut M."/>
            <person name="Harispe M.L."/>
            <person name="Henrissat B."/>
            <person name="Hilden K.S."/>
            <person name="Hope R."/>
            <person name="Hossain A."/>
            <person name="Karabika E."/>
            <person name="Karaffa L."/>
            <person name="Karanyi Z."/>
            <person name="Krasevec N."/>
            <person name="Kuo A."/>
            <person name="Kusch H."/>
            <person name="LaButti K."/>
            <person name="Lagendijk E.L."/>
            <person name="Lapidus A."/>
            <person name="Levasseur A."/>
            <person name="Lindquist E."/>
            <person name="Lipzen A."/>
            <person name="Logrieco A.F."/>
            <person name="MacCabe A."/>
            <person name="Maekelae M.R."/>
            <person name="Malavazi I."/>
            <person name="Melin P."/>
            <person name="Meyer V."/>
            <person name="Mielnichuk N."/>
            <person name="Miskei M."/>
            <person name="Molnar A.P."/>
            <person name="Mule G."/>
            <person name="Ngan C.Y."/>
            <person name="Orejas M."/>
            <person name="Orosz E."/>
            <person name="Ouedraogo J.P."/>
            <person name="Overkamp K.M."/>
            <person name="Park H.-S."/>
            <person name="Perrone G."/>
            <person name="Piumi F."/>
            <person name="Punt P.J."/>
            <person name="Ram A.F."/>
            <person name="Ramon A."/>
            <person name="Rauscher S."/>
            <person name="Record E."/>
            <person name="Riano-Pachon D.M."/>
            <person name="Robert V."/>
            <person name="Roehrig J."/>
            <person name="Ruller R."/>
            <person name="Salamov A."/>
            <person name="Salih N.S."/>
            <person name="Samson R.A."/>
            <person name="Sandor E."/>
            <person name="Sanguinetti M."/>
            <person name="Schuetze T."/>
            <person name="Sepcic K."/>
            <person name="Shelest E."/>
            <person name="Sherlock G."/>
            <person name="Sophianopoulou V."/>
            <person name="Squina F.M."/>
            <person name="Sun H."/>
            <person name="Susca A."/>
            <person name="Todd R.B."/>
            <person name="Tsang A."/>
            <person name="Unkles S.E."/>
            <person name="van de Wiele N."/>
            <person name="van Rossen-Uffink D."/>
            <person name="Oliveira J.V."/>
            <person name="Vesth T.C."/>
            <person name="Visser J."/>
            <person name="Yu J.-H."/>
            <person name="Zhou M."/>
            <person name="Andersen M.R."/>
            <person name="Archer D.B."/>
            <person name="Baker S.E."/>
            <person name="Benoit I."/>
            <person name="Brakhage A.A."/>
            <person name="Braus G.H."/>
            <person name="Fischer R."/>
            <person name="Frisvad J.C."/>
            <person name="Goldman G.H."/>
            <person name="Houbraken J."/>
            <person name="Oakley B."/>
            <person name="Pocsi I."/>
            <person name="Scazzocchio C."/>
            <person name="Seiboth B."/>
            <person name="vanKuyk P.A."/>
            <person name="Wortman J."/>
            <person name="Dyer P.S."/>
            <person name="Grigoriev I.V."/>
        </authorList>
    </citation>
    <scope>NUCLEOTIDE SEQUENCE [LARGE SCALE GENOMIC DNA]</scope>
    <source>
        <strain evidence="3">DTO 134E9</strain>
    </source>
</reference>
<dbReference type="AlphaFoldDB" id="A0A1L9RT14"/>
<dbReference type="STRING" id="1073089.A0A1L9RT14"/>
<name>A0A1L9RT14_ASPWE</name>
<protein>
    <submittedName>
        <fullName evidence="2">Uncharacterized protein</fullName>
    </submittedName>
</protein>
<organism evidence="2 3">
    <name type="scientific">Aspergillus wentii DTO 134E9</name>
    <dbReference type="NCBI Taxonomy" id="1073089"/>
    <lineage>
        <taxon>Eukaryota</taxon>
        <taxon>Fungi</taxon>
        <taxon>Dikarya</taxon>
        <taxon>Ascomycota</taxon>
        <taxon>Pezizomycotina</taxon>
        <taxon>Eurotiomycetes</taxon>
        <taxon>Eurotiomycetidae</taxon>
        <taxon>Eurotiales</taxon>
        <taxon>Aspergillaceae</taxon>
        <taxon>Aspergillus</taxon>
        <taxon>Aspergillus subgen. Cremei</taxon>
    </lineage>
</organism>
<sequence length="303" mass="35100">MEKLLSILLLLVLPVLPGILLYLQTPKPSCHPPLCTTCQKKISRSARTARYPQDQDALICQTRLQFLTLVQPEMNEHVLCHSCAVFHDKSSIDTCYNESSLRTIDVRHGFPFTWALQIRNFHRYGKSHAVNPHILHRSHLETHYTGAALRFSRRRKWEYRTTADGIMMKQRISVSFDSDDRQIQEEEAFGSDYFICPHLEWEEVFSKDRLSEKQETGVKCTVCRAELIYRLDQQTEGQDFHVTTYHLLGYCRDPFESQWCPVTERHAEPSRPLYLKSVGPLRASFDASPALPTPCYAECMDSC</sequence>
<feature type="signal peptide" evidence="1">
    <location>
        <begin position="1"/>
        <end position="17"/>
    </location>
</feature>
<dbReference type="GeneID" id="63754625"/>
<evidence type="ECO:0000313" key="3">
    <source>
        <dbReference type="Proteomes" id="UP000184383"/>
    </source>
</evidence>
<proteinExistence type="predicted"/>
<dbReference type="RefSeq" id="XP_040691741.1">
    <property type="nucleotide sequence ID" value="XM_040838777.1"/>
</dbReference>
<accession>A0A1L9RT14</accession>
<feature type="chain" id="PRO_5012137611" evidence="1">
    <location>
        <begin position="18"/>
        <end position="303"/>
    </location>
</feature>
<dbReference type="VEuPathDB" id="FungiDB:ASPWEDRAFT_65162"/>
<evidence type="ECO:0000256" key="1">
    <source>
        <dbReference type="SAM" id="SignalP"/>
    </source>
</evidence>
<dbReference type="EMBL" id="KV878210">
    <property type="protein sequence ID" value="OJJ38065.1"/>
    <property type="molecule type" value="Genomic_DNA"/>
</dbReference>
<keyword evidence="1" id="KW-0732">Signal</keyword>
<gene>
    <name evidence="2" type="ORF">ASPWEDRAFT_65162</name>
</gene>